<evidence type="ECO:0000256" key="1">
    <source>
        <dbReference type="SAM" id="Coils"/>
    </source>
</evidence>
<dbReference type="RefSeq" id="WP_052217521.1">
    <property type="nucleotide sequence ID" value="NZ_LGTE01000008.1"/>
</dbReference>
<name>A0A0L6W2M8_9FIRM</name>
<accession>A0A0L6W2M8</accession>
<gene>
    <name evidence="3" type="ORF">Tfer_1405</name>
</gene>
<reference evidence="4" key="1">
    <citation type="submission" date="2015-07" db="EMBL/GenBank/DDBJ databases">
        <title>Complete Genome of Thermincola ferriacetica strain Z-0001T.</title>
        <authorList>
            <person name="Lusk B."/>
            <person name="Badalamenti J.P."/>
            <person name="Parameswaran P."/>
            <person name="Bond D.R."/>
            <person name="Torres C.I."/>
        </authorList>
    </citation>
    <scope>NUCLEOTIDE SEQUENCE [LARGE SCALE GENOMIC DNA]</scope>
    <source>
        <strain evidence="4">Z-0001</strain>
    </source>
</reference>
<keyword evidence="4" id="KW-1185">Reference proteome</keyword>
<feature type="region of interest" description="Disordered" evidence="2">
    <location>
        <begin position="93"/>
        <end position="137"/>
    </location>
</feature>
<organism evidence="3 4">
    <name type="scientific">Thermincola ferriacetica</name>
    <dbReference type="NCBI Taxonomy" id="281456"/>
    <lineage>
        <taxon>Bacteria</taxon>
        <taxon>Bacillati</taxon>
        <taxon>Bacillota</taxon>
        <taxon>Clostridia</taxon>
        <taxon>Eubacteriales</taxon>
        <taxon>Thermincolaceae</taxon>
        <taxon>Thermincola</taxon>
    </lineage>
</organism>
<feature type="compositionally biased region" description="Basic and acidic residues" evidence="2">
    <location>
        <begin position="101"/>
        <end position="113"/>
    </location>
</feature>
<evidence type="ECO:0000313" key="4">
    <source>
        <dbReference type="Proteomes" id="UP000037175"/>
    </source>
</evidence>
<proteinExistence type="predicted"/>
<evidence type="ECO:0000313" key="3">
    <source>
        <dbReference type="EMBL" id="KNZ69795.1"/>
    </source>
</evidence>
<evidence type="ECO:0000256" key="2">
    <source>
        <dbReference type="SAM" id="MobiDB-lite"/>
    </source>
</evidence>
<sequence>MVYNITKRIKNIIGIFCVTCHKEQIKNKIRSLEEQLVTLREQCRNRQSENEPPIIIEQLYVDKIMVDKVELVNNIGTLGIKELSGILNIGANYGGKAPSNLDKEKEKVPEKPGRKPQRPCPKKDGGPKYSINFQPKT</sequence>
<dbReference type="AlphaFoldDB" id="A0A0L6W2M8"/>
<dbReference type="PATRIC" id="fig|281456.6.peg.1499"/>
<feature type="coiled-coil region" evidence="1">
    <location>
        <begin position="22"/>
        <end position="49"/>
    </location>
</feature>
<dbReference type="Proteomes" id="UP000037175">
    <property type="component" value="Unassembled WGS sequence"/>
</dbReference>
<comment type="caution">
    <text evidence="3">The sequence shown here is derived from an EMBL/GenBank/DDBJ whole genome shotgun (WGS) entry which is preliminary data.</text>
</comment>
<dbReference type="EMBL" id="LGTE01000008">
    <property type="protein sequence ID" value="KNZ69795.1"/>
    <property type="molecule type" value="Genomic_DNA"/>
</dbReference>
<protein>
    <submittedName>
        <fullName evidence="3">Uncharacterized protein</fullName>
    </submittedName>
</protein>
<keyword evidence="1" id="KW-0175">Coiled coil</keyword>